<feature type="compositionally biased region" description="Basic and acidic residues" evidence="1">
    <location>
        <begin position="206"/>
        <end position="219"/>
    </location>
</feature>
<evidence type="ECO:0000313" key="2">
    <source>
        <dbReference type="EMBL" id="KAG6455671.1"/>
    </source>
</evidence>
<comment type="caution">
    <text evidence="2">The sequence shown here is derived from an EMBL/GenBank/DDBJ whole genome shotgun (WGS) entry which is preliminary data.</text>
</comment>
<feature type="region of interest" description="Disordered" evidence="1">
    <location>
        <begin position="668"/>
        <end position="705"/>
    </location>
</feature>
<feature type="region of interest" description="Disordered" evidence="1">
    <location>
        <begin position="206"/>
        <end position="241"/>
    </location>
</feature>
<sequence>MNDPWDVKSVRRSGQYLSCMKINGVPLLPPVLSKECRKEMQYYKLLAKEVEKRISMLQPYVSDSETEISDDKTDAPELPENEENYEITKEDIQPVFNPDTTVVQKLETEVDKNIFADTKFQTSDVYSSLQSNITVVEANGVSSGYDSSKLVIDLSLNINETNKNILDTNKEIPQRTSPNLDVPERDYERPGKIHEKELLTEFDTVKTSRREQKSRDFDLKGSLSRNPFPNLPMNEDGPSSLSAKSFTGSLNDIHTDSMKDSQITPKLIRQRSYTLLKPGPQLLAHLEVQSLSTGVAISCISMSESLSNLSTPNKKRRSWDLETAKVKWSSMAMELKQKNLPNKSTTNTVKTTTTKTTAKKSPIVSPPRARSLALEKSRQESLSRSLPKSEPVQRNKKSLSPVRNASTKTSGKDLHHKQANQNVGTPAKPATQNVGTPAKQASQLISESEDPATRVRELYEKIQKQQLLQMATLVEKQKREQMLLQQVFEEQNNLLYKQLKTIVPKSPDDKNQEVERGPVSLSQLINHKSPDQSLYDSSVSSTLTDTNHYISHCDDVLKKSRDITGSMKKPQPNARSQNGNSIQSPRTPLDGSRTRTHSPARNTSRRLNYDTSASSDRDYEPALTDRTNDTMADLNVTFPSDNSGDYPNNNIVMSHLCGHETTVVQTSPTTTVSGIHSRTESTLKSVDRPIHNPARANSRANKPKIVHQPPTAKEITAACYTLHDTFVTSTPAERCAMIAADRGRRRSLAARQTPKPFRQTDLMSQSHTGAFPPRNKRPTSASLMTQSNYETFSGKYSTSRSRYMPSPRRRPWR</sequence>
<evidence type="ECO:0000313" key="3">
    <source>
        <dbReference type="Proteomes" id="UP000791440"/>
    </source>
</evidence>
<gene>
    <name evidence="2" type="ORF">O3G_MSEX009338</name>
</gene>
<feature type="region of interest" description="Disordered" evidence="1">
    <location>
        <begin position="744"/>
        <end position="813"/>
    </location>
</feature>
<dbReference type="Proteomes" id="UP000791440">
    <property type="component" value="Unassembled WGS sequence"/>
</dbReference>
<evidence type="ECO:0000256" key="1">
    <source>
        <dbReference type="SAM" id="MobiDB-lite"/>
    </source>
</evidence>
<name>A0A921ZD11_MANSE</name>
<proteinExistence type="predicted"/>
<dbReference type="AlphaFoldDB" id="A0A921ZD11"/>
<feature type="compositionally biased region" description="Polar residues" evidence="1">
    <location>
        <begin position="778"/>
        <end position="798"/>
    </location>
</feature>
<reference evidence="2" key="2">
    <citation type="submission" date="2020-12" db="EMBL/GenBank/DDBJ databases">
        <authorList>
            <person name="Kanost M."/>
        </authorList>
    </citation>
    <scope>NUCLEOTIDE SEQUENCE</scope>
</reference>
<feature type="compositionally biased region" description="Polar residues" evidence="1">
    <location>
        <begin position="597"/>
        <end position="614"/>
    </location>
</feature>
<keyword evidence="3" id="KW-1185">Reference proteome</keyword>
<feature type="region of interest" description="Disordered" evidence="1">
    <location>
        <begin position="334"/>
        <end position="452"/>
    </location>
</feature>
<feature type="compositionally biased region" description="Basic and acidic residues" evidence="1">
    <location>
        <begin position="677"/>
        <end position="690"/>
    </location>
</feature>
<feature type="compositionally biased region" description="Polar residues" evidence="1">
    <location>
        <begin position="573"/>
        <end position="586"/>
    </location>
</feature>
<protein>
    <submittedName>
        <fullName evidence="2">Uncharacterized protein</fullName>
    </submittedName>
</protein>
<feature type="compositionally biased region" description="Polar residues" evidence="1">
    <location>
        <begin position="419"/>
        <end position="446"/>
    </location>
</feature>
<feature type="region of interest" description="Disordered" evidence="1">
    <location>
        <begin position="563"/>
        <end position="626"/>
    </location>
</feature>
<dbReference type="Pfam" id="PF16025">
    <property type="entry name" value="CaM_bind"/>
    <property type="match status" value="1"/>
</dbReference>
<accession>A0A921ZD11</accession>
<feature type="compositionally biased region" description="Low complexity" evidence="1">
    <location>
        <begin position="343"/>
        <end position="360"/>
    </location>
</feature>
<dbReference type="EMBL" id="JH668495">
    <property type="protein sequence ID" value="KAG6455671.1"/>
    <property type="molecule type" value="Genomic_DNA"/>
</dbReference>
<organism evidence="2 3">
    <name type="scientific">Manduca sexta</name>
    <name type="common">Tobacco hawkmoth</name>
    <name type="synonym">Tobacco hornworm</name>
    <dbReference type="NCBI Taxonomy" id="7130"/>
    <lineage>
        <taxon>Eukaryota</taxon>
        <taxon>Metazoa</taxon>
        <taxon>Ecdysozoa</taxon>
        <taxon>Arthropoda</taxon>
        <taxon>Hexapoda</taxon>
        <taxon>Insecta</taxon>
        <taxon>Pterygota</taxon>
        <taxon>Neoptera</taxon>
        <taxon>Endopterygota</taxon>
        <taxon>Lepidoptera</taxon>
        <taxon>Glossata</taxon>
        <taxon>Ditrysia</taxon>
        <taxon>Bombycoidea</taxon>
        <taxon>Sphingidae</taxon>
        <taxon>Sphinginae</taxon>
        <taxon>Sphingini</taxon>
        <taxon>Manduca</taxon>
    </lineage>
</organism>
<reference evidence="2" key="1">
    <citation type="journal article" date="2016" name="Insect Biochem. Mol. Biol.">
        <title>Multifaceted biological insights from a draft genome sequence of the tobacco hornworm moth, Manduca sexta.</title>
        <authorList>
            <person name="Kanost M.R."/>
            <person name="Arrese E.L."/>
            <person name="Cao X."/>
            <person name="Chen Y.R."/>
            <person name="Chellapilla S."/>
            <person name="Goldsmith M.R."/>
            <person name="Grosse-Wilde E."/>
            <person name="Heckel D.G."/>
            <person name="Herndon N."/>
            <person name="Jiang H."/>
            <person name="Papanicolaou A."/>
            <person name="Qu J."/>
            <person name="Soulages J.L."/>
            <person name="Vogel H."/>
            <person name="Walters J."/>
            <person name="Waterhouse R.M."/>
            <person name="Ahn S.J."/>
            <person name="Almeida F.C."/>
            <person name="An C."/>
            <person name="Aqrawi P."/>
            <person name="Bretschneider A."/>
            <person name="Bryant W.B."/>
            <person name="Bucks S."/>
            <person name="Chao H."/>
            <person name="Chevignon G."/>
            <person name="Christen J.M."/>
            <person name="Clarke D.F."/>
            <person name="Dittmer N.T."/>
            <person name="Ferguson L.C.F."/>
            <person name="Garavelou S."/>
            <person name="Gordon K.H.J."/>
            <person name="Gunaratna R.T."/>
            <person name="Han Y."/>
            <person name="Hauser F."/>
            <person name="He Y."/>
            <person name="Heidel-Fischer H."/>
            <person name="Hirsh A."/>
            <person name="Hu Y."/>
            <person name="Jiang H."/>
            <person name="Kalra D."/>
            <person name="Klinner C."/>
            <person name="Konig C."/>
            <person name="Kovar C."/>
            <person name="Kroll A.R."/>
            <person name="Kuwar S.S."/>
            <person name="Lee S.L."/>
            <person name="Lehman R."/>
            <person name="Li K."/>
            <person name="Li Z."/>
            <person name="Liang H."/>
            <person name="Lovelace S."/>
            <person name="Lu Z."/>
            <person name="Mansfield J.H."/>
            <person name="McCulloch K.J."/>
            <person name="Mathew T."/>
            <person name="Morton B."/>
            <person name="Muzny D.M."/>
            <person name="Neunemann D."/>
            <person name="Ongeri F."/>
            <person name="Pauchet Y."/>
            <person name="Pu L.L."/>
            <person name="Pyrousis I."/>
            <person name="Rao X.J."/>
            <person name="Redding A."/>
            <person name="Roesel C."/>
            <person name="Sanchez-Gracia A."/>
            <person name="Schaack S."/>
            <person name="Shukla A."/>
            <person name="Tetreau G."/>
            <person name="Wang Y."/>
            <person name="Xiong G.H."/>
            <person name="Traut W."/>
            <person name="Walsh T.K."/>
            <person name="Worley K.C."/>
            <person name="Wu D."/>
            <person name="Wu W."/>
            <person name="Wu Y.Q."/>
            <person name="Zhang X."/>
            <person name="Zou Z."/>
            <person name="Zucker H."/>
            <person name="Briscoe A.D."/>
            <person name="Burmester T."/>
            <person name="Clem R.J."/>
            <person name="Feyereisen R."/>
            <person name="Grimmelikhuijzen C.J.P."/>
            <person name="Hamodrakas S.J."/>
            <person name="Hansson B.S."/>
            <person name="Huguet E."/>
            <person name="Jermiin L.S."/>
            <person name="Lan Q."/>
            <person name="Lehman H.K."/>
            <person name="Lorenzen M."/>
            <person name="Merzendorfer H."/>
            <person name="Michalopoulos I."/>
            <person name="Morton D.B."/>
            <person name="Muthukrishnan S."/>
            <person name="Oakeshott J.G."/>
            <person name="Palmer W."/>
            <person name="Park Y."/>
            <person name="Passarelli A.L."/>
            <person name="Rozas J."/>
            <person name="Schwartz L.M."/>
            <person name="Smith W."/>
            <person name="Southgate A."/>
            <person name="Vilcinskas A."/>
            <person name="Vogt R."/>
            <person name="Wang P."/>
            <person name="Werren J."/>
            <person name="Yu X.Q."/>
            <person name="Zhou J.J."/>
            <person name="Brown S.J."/>
            <person name="Scherer S.E."/>
            <person name="Richards S."/>
            <person name="Blissard G.W."/>
        </authorList>
    </citation>
    <scope>NUCLEOTIDE SEQUENCE</scope>
</reference>